<keyword evidence="1" id="KW-0449">Lipoprotein</keyword>
<organism evidence="2 3">
    <name type="scientific">Capnocytophaga canimorsus</name>
    <dbReference type="NCBI Taxonomy" id="28188"/>
    <lineage>
        <taxon>Bacteria</taxon>
        <taxon>Pseudomonadati</taxon>
        <taxon>Bacteroidota</taxon>
        <taxon>Flavobacteriia</taxon>
        <taxon>Flavobacteriales</taxon>
        <taxon>Flavobacteriaceae</taxon>
        <taxon>Capnocytophaga</taxon>
    </lineage>
</organism>
<evidence type="ECO:0000313" key="1">
    <source>
        <dbReference type="EMBL" id="ATA94760.1"/>
    </source>
</evidence>
<dbReference type="SUPFAM" id="SSF48452">
    <property type="entry name" value="TPR-like"/>
    <property type="match status" value="1"/>
</dbReference>
<reference evidence="2 3" key="1">
    <citation type="submission" date="2015-01" db="EMBL/GenBank/DDBJ databases">
        <authorList>
            <person name="Xiang T."/>
            <person name="Song Y."/>
            <person name="Huang L."/>
            <person name="Wang B."/>
            <person name="Wu P."/>
        </authorList>
    </citation>
    <scope>NUCLEOTIDE SEQUENCE [LARGE SCALE GENOMIC DNA]</scope>
    <source>
        <strain evidence="2 3">Cc12</strain>
    </source>
</reference>
<dbReference type="Proteomes" id="UP000243753">
    <property type="component" value="Chromosome"/>
</dbReference>
<dbReference type="GeneID" id="69581427"/>
<protein>
    <submittedName>
        <fullName evidence="1">SusD/RagB family nutrient-binding outer membrane lipoprotein</fullName>
    </submittedName>
</protein>
<dbReference type="CDD" id="cd08977">
    <property type="entry name" value="SusD"/>
    <property type="match status" value="1"/>
</dbReference>
<sequence length="542" mass="61245">MKRIIFTSLLLSVAVGCTSDFEEINTNAYGVTKSDEAKDGISYGAPFVRMQQLIIPIGPPEATTGPGNALQNTDLISSGNYIGYFGNNNNWGFRLEPSWNLEKGRMNYAYENFYSNFFQQWVEVKKALGDSEVLRDKQIVALAEILKVTAWLRATDVFGPIPYTSAGNGDIKPKLDNQKEVYYAMLSDLEKSLAVISSGGNILSSYDNVYNGDLSKWAKFANSLMLRIAVRMHFNDPQKASEYVAKAIAGGVMTDVSDEAKMGSTSKMKLLNPMIASVNEYSETRMGLTMWYYLDVYKDPRADKYFTKGTYDGESGFFAVVPTSRRGKNTGIDTPEFASKPNVNESSPIYWLRTSEVLLLKAEAALYGLGGLTSSEAKDFYEQGVKMSFIENGLSIADAETYLKREAEHKSVTENEYDYFYSYDISENNVSPKWNHISGNRSLQEQQLQKIITQKYLAMYPNAVEAWTEYRRTGYPLIMKYADEQAPKRINCPDCFVPERFKYSEDEYLKNPNLTQLPSLLNGEDQGGTKLWWVRPNRPQQK</sequence>
<accession>A0A0B7HC50</accession>
<evidence type="ECO:0000313" key="2">
    <source>
        <dbReference type="EMBL" id="CEN36885.1"/>
    </source>
</evidence>
<dbReference type="Gene3D" id="1.25.40.390">
    <property type="match status" value="1"/>
</dbReference>
<evidence type="ECO:0000313" key="4">
    <source>
        <dbReference type="Proteomes" id="UP000243753"/>
    </source>
</evidence>
<reference evidence="4" key="3">
    <citation type="submission" date="2017-06" db="EMBL/GenBank/DDBJ databases">
        <title>Capnocytophaga spp. assemblies.</title>
        <authorList>
            <person name="Gulvik C.A."/>
        </authorList>
    </citation>
    <scope>NUCLEOTIDE SEQUENCE [LARGE SCALE GENOMIC DNA]</scope>
    <source>
        <strain evidence="4">H3936</strain>
    </source>
</reference>
<dbReference type="AlphaFoldDB" id="A0A0B7HC50"/>
<reference evidence="1" key="2">
    <citation type="journal article" date="2017" name="Genome Announc.">
        <title>Twelve Complete Reference Genomes of Clinical Isolates in the Capnocytophaga Genus.</title>
        <authorList>
            <person name="Villarma A."/>
            <person name="Gulvik C.A."/>
            <person name="Rowe L.A."/>
            <person name="Sheth M."/>
            <person name="Juieng P."/>
            <person name="Nicholson A.C."/>
            <person name="Loparev V.N."/>
            <person name="McQuiston J.R."/>
        </authorList>
    </citation>
    <scope>NUCLEOTIDE SEQUENCE</scope>
    <source>
        <strain evidence="1">H3936</strain>
    </source>
</reference>
<proteinExistence type="predicted"/>
<evidence type="ECO:0000313" key="3">
    <source>
        <dbReference type="Proteomes" id="UP000044026"/>
    </source>
</evidence>
<dbReference type="Pfam" id="PF12741">
    <property type="entry name" value="SusD-like"/>
    <property type="match status" value="1"/>
</dbReference>
<name>A0A0B7HC50_9FLAO</name>
<dbReference type="Proteomes" id="UP000044026">
    <property type="component" value="Unassembled WGS sequence"/>
</dbReference>
<gene>
    <name evidence="2" type="ORF">CCAN12_680014</name>
    <name evidence="1" type="ORF">CGC54_10700</name>
</gene>
<dbReference type="InterPro" id="IPR024302">
    <property type="entry name" value="SusD-like"/>
</dbReference>
<dbReference type="InterPro" id="IPR011990">
    <property type="entry name" value="TPR-like_helical_dom_sf"/>
</dbReference>
<dbReference type="RefSeq" id="WP_042000407.1">
    <property type="nucleotide sequence ID" value="NZ_BQMG01000026.1"/>
</dbReference>
<dbReference type="EMBL" id="CDOE01000065">
    <property type="protein sequence ID" value="CEN36885.1"/>
    <property type="molecule type" value="Genomic_DNA"/>
</dbReference>
<dbReference type="EMBL" id="CP022389">
    <property type="protein sequence ID" value="ATA94760.1"/>
    <property type="molecule type" value="Genomic_DNA"/>
</dbReference>
<dbReference type="PROSITE" id="PS51257">
    <property type="entry name" value="PROKAR_LIPOPROTEIN"/>
    <property type="match status" value="1"/>
</dbReference>